<dbReference type="EMBL" id="JAIWYP010000004">
    <property type="protein sequence ID" value="KAH3841175.1"/>
    <property type="molecule type" value="Genomic_DNA"/>
</dbReference>
<evidence type="ECO:0000313" key="1">
    <source>
        <dbReference type="EMBL" id="KAH3841175.1"/>
    </source>
</evidence>
<reference evidence="1" key="2">
    <citation type="submission" date="2020-11" db="EMBL/GenBank/DDBJ databases">
        <authorList>
            <person name="McCartney M.A."/>
            <person name="Auch B."/>
            <person name="Kono T."/>
            <person name="Mallez S."/>
            <person name="Becker A."/>
            <person name="Gohl D.M."/>
            <person name="Silverstein K.A.T."/>
            <person name="Koren S."/>
            <person name="Bechman K.B."/>
            <person name="Herman A."/>
            <person name="Abrahante J.E."/>
            <person name="Garbe J."/>
        </authorList>
    </citation>
    <scope>NUCLEOTIDE SEQUENCE</scope>
    <source>
        <strain evidence="1">Duluth1</strain>
        <tissue evidence="1">Whole animal</tissue>
    </source>
</reference>
<keyword evidence="2" id="KW-1185">Reference proteome</keyword>
<dbReference type="AlphaFoldDB" id="A0A9D4KJR6"/>
<evidence type="ECO:0000313" key="2">
    <source>
        <dbReference type="Proteomes" id="UP000828390"/>
    </source>
</evidence>
<proteinExistence type="predicted"/>
<sequence length="87" mass="10220">MSRILAISRGKGPAFRLKKMIDGFFEPEDVQGRKAKELGNSHPIMRAIKLYAFQELKMKETTFIHELNSKLNSFRRVINLKRNEKRD</sequence>
<gene>
    <name evidence="1" type="ORF">DPMN_114633</name>
</gene>
<reference evidence="1" key="1">
    <citation type="journal article" date="2019" name="bioRxiv">
        <title>The Genome of the Zebra Mussel, Dreissena polymorpha: A Resource for Invasive Species Research.</title>
        <authorList>
            <person name="McCartney M.A."/>
            <person name="Auch B."/>
            <person name="Kono T."/>
            <person name="Mallez S."/>
            <person name="Zhang Y."/>
            <person name="Obille A."/>
            <person name="Becker A."/>
            <person name="Abrahante J.E."/>
            <person name="Garbe J."/>
            <person name="Badalamenti J.P."/>
            <person name="Herman A."/>
            <person name="Mangelson H."/>
            <person name="Liachko I."/>
            <person name="Sullivan S."/>
            <person name="Sone E.D."/>
            <person name="Koren S."/>
            <person name="Silverstein K.A.T."/>
            <person name="Beckman K.B."/>
            <person name="Gohl D.M."/>
        </authorList>
    </citation>
    <scope>NUCLEOTIDE SEQUENCE</scope>
    <source>
        <strain evidence="1">Duluth1</strain>
        <tissue evidence="1">Whole animal</tissue>
    </source>
</reference>
<organism evidence="1 2">
    <name type="scientific">Dreissena polymorpha</name>
    <name type="common">Zebra mussel</name>
    <name type="synonym">Mytilus polymorpha</name>
    <dbReference type="NCBI Taxonomy" id="45954"/>
    <lineage>
        <taxon>Eukaryota</taxon>
        <taxon>Metazoa</taxon>
        <taxon>Spiralia</taxon>
        <taxon>Lophotrochozoa</taxon>
        <taxon>Mollusca</taxon>
        <taxon>Bivalvia</taxon>
        <taxon>Autobranchia</taxon>
        <taxon>Heteroconchia</taxon>
        <taxon>Euheterodonta</taxon>
        <taxon>Imparidentia</taxon>
        <taxon>Neoheterodontei</taxon>
        <taxon>Myida</taxon>
        <taxon>Dreissenoidea</taxon>
        <taxon>Dreissenidae</taxon>
        <taxon>Dreissena</taxon>
    </lineage>
</organism>
<name>A0A9D4KJR6_DREPO</name>
<protein>
    <submittedName>
        <fullName evidence="1">Uncharacterized protein</fullName>
    </submittedName>
</protein>
<comment type="caution">
    <text evidence="1">The sequence shown here is derived from an EMBL/GenBank/DDBJ whole genome shotgun (WGS) entry which is preliminary data.</text>
</comment>
<dbReference type="Proteomes" id="UP000828390">
    <property type="component" value="Unassembled WGS sequence"/>
</dbReference>
<accession>A0A9D4KJR6</accession>